<dbReference type="PANTHER" id="PTHR20900:SF0">
    <property type="entry name" value="NADH DEHYDROGENASE [UBIQUINONE] 1 BETA SUBCOMPLEX SUBUNIT 7"/>
    <property type="match status" value="1"/>
</dbReference>
<comment type="caution">
    <text evidence="13">The sequence shown here is derived from an EMBL/GenBank/DDBJ whole genome shotgun (WGS) entry which is preliminary data.</text>
</comment>
<comment type="similarity">
    <text evidence="4">Belongs to the complex I NDUFB7 subunit family.</text>
</comment>
<keyword evidence="10" id="KW-0496">Mitochondrion</keyword>
<evidence type="ECO:0000256" key="4">
    <source>
        <dbReference type="ARBA" id="ARBA00008006"/>
    </source>
</evidence>
<dbReference type="PROSITE" id="PS51808">
    <property type="entry name" value="CHCH"/>
    <property type="match status" value="1"/>
</dbReference>
<organism evidence="13 14">
    <name type="scientific">Chara braunii</name>
    <name type="common">Braun's stonewort</name>
    <dbReference type="NCBI Taxonomy" id="69332"/>
    <lineage>
        <taxon>Eukaryota</taxon>
        <taxon>Viridiplantae</taxon>
        <taxon>Streptophyta</taxon>
        <taxon>Charophyceae</taxon>
        <taxon>Charales</taxon>
        <taxon>Characeae</taxon>
        <taxon>Chara</taxon>
    </lineage>
</organism>
<dbReference type="GO" id="GO:0005758">
    <property type="term" value="C:mitochondrial intermembrane space"/>
    <property type="evidence" value="ECO:0007669"/>
    <property type="project" value="UniProtKB-SubCell"/>
</dbReference>
<dbReference type="InterPro" id="IPR008698">
    <property type="entry name" value="NDUB7"/>
</dbReference>
<sequence>MASEVREMKVTRHEMAKARLVLGSRDYCAHLLIPLNRCREKTLYLPWKCVDERHAYEKCEYELMMDQFKKMDDIKRAAGNVATKK</sequence>
<evidence type="ECO:0000256" key="3">
    <source>
        <dbReference type="ARBA" id="ARBA00004637"/>
    </source>
</evidence>
<keyword evidence="12" id="KW-1015">Disulfide bond</keyword>
<evidence type="ECO:0000313" key="14">
    <source>
        <dbReference type="Proteomes" id="UP000265515"/>
    </source>
</evidence>
<dbReference type="EMBL" id="BFEA01000123">
    <property type="protein sequence ID" value="GBG69959.1"/>
    <property type="molecule type" value="Genomic_DNA"/>
</dbReference>
<keyword evidence="7" id="KW-0679">Respiratory chain</keyword>
<dbReference type="GO" id="GO:0005743">
    <property type="term" value="C:mitochondrial inner membrane"/>
    <property type="evidence" value="ECO:0007669"/>
    <property type="project" value="UniProtKB-SubCell"/>
</dbReference>
<evidence type="ECO:0000256" key="2">
    <source>
        <dbReference type="ARBA" id="ARBA00004569"/>
    </source>
</evidence>
<dbReference type="OrthoDB" id="268414at2759"/>
<evidence type="ECO:0000256" key="5">
    <source>
        <dbReference type="ARBA" id="ARBA00018677"/>
    </source>
</evidence>
<dbReference type="STRING" id="69332.A0A388KIV1"/>
<evidence type="ECO:0000256" key="7">
    <source>
        <dbReference type="ARBA" id="ARBA00022660"/>
    </source>
</evidence>
<dbReference type="OMA" id="CQYDEYL"/>
<dbReference type="AlphaFoldDB" id="A0A388KIV1"/>
<dbReference type="PANTHER" id="PTHR20900">
    <property type="entry name" value="NADH:UBIQUINONE OXIDOREDUCTASE B18-LIKE SUBUNIT"/>
    <property type="match status" value="1"/>
</dbReference>
<keyword evidence="6" id="KW-0813">Transport</keyword>
<dbReference type="Pfam" id="PF05676">
    <property type="entry name" value="NDUF_B7"/>
    <property type="match status" value="1"/>
</dbReference>
<evidence type="ECO:0000256" key="1">
    <source>
        <dbReference type="ARBA" id="ARBA00003195"/>
    </source>
</evidence>
<gene>
    <name evidence="13" type="ORF">CBR_g4786</name>
</gene>
<evidence type="ECO:0000256" key="6">
    <source>
        <dbReference type="ARBA" id="ARBA00022448"/>
    </source>
</evidence>
<proteinExistence type="inferred from homology"/>
<keyword evidence="9" id="KW-0249">Electron transport</keyword>
<name>A0A388KIV1_CHABU</name>
<dbReference type="GO" id="GO:0045271">
    <property type="term" value="C:respiratory chain complex I"/>
    <property type="evidence" value="ECO:0007669"/>
    <property type="project" value="EnsemblPlants"/>
</dbReference>
<dbReference type="Gramene" id="GBG69959">
    <property type="protein sequence ID" value="GBG69959"/>
    <property type="gene ID" value="CBR_g4786"/>
</dbReference>
<accession>A0A388KIV1</accession>
<evidence type="ECO:0000256" key="11">
    <source>
        <dbReference type="ARBA" id="ARBA00023136"/>
    </source>
</evidence>
<keyword evidence="11" id="KW-0472">Membrane</keyword>
<reference evidence="13 14" key="1">
    <citation type="journal article" date="2018" name="Cell">
        <title>The Chara Genome: Secondary Complexity and Implications for Plant Terrestrialization.</title>
        <authorList>
            <person name="Nishiyama T."/>
            <person name="Sakayama H."/>
            <person name="Vries J.D."/>
            <person name="Buschmann H."/>
            <person name="Saint-Marcoux D."/>
            <person name="Ullrich K.K."/>
            <person name="Haas F.B."/>
            <person name="Vanderstraeten L."/>
            <person name="Becker D."/>
            <person name="Lang D."/>
            <person name="Vosolsobe S."/>
            <person name="Rombauts S."/>
            <person name="Wilhelmsson P.K.I."/>
            <person name="Janitza P."/>
            <person name="Kern R."/>
            <person name="Heyl A."/>
            <person name="Rumpler F."/>
            <person name="Villalobos L.I.A.C."/>
            <person name="Clay J.M."/>
            <person name="Skokan R."/>
            <person name="Toyoda A."/>
            <person name="Suzuki Y."/>
            <person name="Kagoshima H."/>
            <person name="Schijlen E."/>
            <person name="Tajeshwar N."/>
            <person name="Catarino B."/>
            <person name="Hetherington A.J."/>
            <person name="Saltykova A."/>
            <person name="Bonnot C."/>
            <person name="Breuninger H."/>
            <person name="Symeonidi A."/>
            <person name="Radhakrishnan G.V."/>
            <person name="Van Nieuwerburgh F."/>
            <person name="Deforce D."/>
            <person name="Chang C."/>
            <person name="Karol K.G."/>
            <person name="Hedrich R."/>
            <person name="Ulvskov P."/>
            <person name="Glockner G."/>
            <person name="Delwiche C.F."/>
            <person name="Petrasek J."/>
            <person name="Van de Peer Y."/>
            <person name="Friml J."/>
            <person name="Beilby M."/>
            <person name="Dolan L."/>
            <person name="Kohara Y."/>
            <person name="Sugano S."/>
            <person name="Fujiyama A."/>
            <person name="Delaux P.-M."/>
            <person name="Quint M."/>
            <person name="TheiBen G."/>
            <person name="Hagemann M."/>
            <person name="Harholt J."/>
            <person name="Dunand C."/>
            <person name="Zachgo S."/>
            <person name="Langdale J."/>
            <person name="Maumus F."/>
            <person name="Straeten D.V.D."/>
            <person name="Gould S.B."/>
            <person name="Rensing S.A."/>
        </authorList>
    </citation>
    <scope>NUCLEOTIDE SEQUENCE [LARGE SCALE GENOMIC DNA]</scope>
    <source>
        <strain evidence="13 14">S276</strain>
    </source>
</reference>
<evidence type="ECO:0000256" key="9">
    <source>
        <dbReference type="ARBA" id="ARBA00022982"/>
    </source>
</evidence>
<dbReference type="Proteomes" id="UP000265515">
    <property type="component" value="Unassembled WGS sequence"/>
</dbReference>
<keyword evidence="8" id="KW-0999">Mitochondrion inner membrane</keyword>
<keyword evidence="14" id="KW-1185">Reference proteome</keyword>
<comment type="subcellular location">
    <subcellularLocation>
        <location evidence="3">Mitochondrion inner membrane</location>
        <topology evidence="3">Peripheral membrane protein</topology>
    </subcellularLocation>
    <subcellularLocation>
        <location evidence="2">Mitochondrion intermembrane space</location>
    </subcellularLocation>
</comment>
<protein>
    <recommendedName>
        <fullName evidence="5">NADH dehydrogenase [ubiquinone] 1 beta subcomplex subunit 7</fullName>
    </recommendedName>
</protein>
<evidence type="ECO:0000256" key="12">
    <source>
        <dbReference type="ARBA" id="ARBA00023157"/>
    </source>
</evidence>
<evidence type="ECO:0000256" key="10">
    <source>
        <dbReference type="ARBA" id="ARBA00023128"/>
    </source>
</evidence>
<evidence type="ECO:0000256" key="8">
    <source>
        <dbReference type="ARBA" id="ARBA00022792"/>
    </source>
</evidence>
<evidence type="ECO:0000313" key="13">
    <source>
        <dbReference type="EMBL" id="GBG69959.1"/>
    </source>
</evidence>
<comment type="function">
    <text evidence="1">Accessory subunit of the mitochondrial membrane respiratory chain NADH dehydrogenase (Complex I), that is believed not to be involved in catalysis. Complex I functions in the transfer of electrons from NADH to the respiratory chain. The immediate electron acceptor for the enzyme is believed to be ubiquinone.</text>
</comment>